<dbReference type="RefSeq" id="XP_002681782.1">
    <property type="nucleotide sequence ID" value="XM_002681736.1"/>
</dbReference>
<evidence type="ECO:0000313" key="2">
    <source>
        <dbReference type="EMBL" id="EFC49038.1"/>
    </source>
</evidence>
<evidence type="ECO:0000313" key="3">
    <source>
        <dbReference type="Proteomes" id="UP000006671"/>
    </source>
</evidence>
<name>D2V2D5_NAEGR</name>
<dbReference type="Proteomes" id="UP000006671">
    <property type="component" value="Unassembled WGS sequence"/>
</dbReference>
<dbReference type="AlphaFoldDB" id="D2V2D5"/>
<feature type="region of interest" description="Disordered" evidence="1">
    <location>
        <begin position="418"/>
        <end position="445"/>
    </location>
</feature>
<evidence type="ECO:0000256" key="1">
    <source>
        <dbReference type="SAM" id="MobiDB-lite"/>
    </source>
</evidence>
<proteinExistence type="predicted"/>
<dbReference type="VEuPathDB" id="AmoebaDB:NAEGRDRAFT_62965"/>
<dbReference type="EMBL" id="GG738849">
    <property type="protein sequence ID" value="EFC49038.1"/>
    <property type="molecule type" value="Genomic_DNA"/>
</dbReference>
<dbReference type="InParanoid" id="D2V2D5"/>
<organism evidence="3">
    <name type="scientific">Naegleria gruberi</name>
    <name type="common">Amoeba</name>
    <dbReference type="NCBI Taxonomy" id="5762"/>
    <lineage>
        <taxon>Eukaryota</taxon>
        <taxon>Discoba</taxon>
        <taxon>Heterolobosea</taxon>
        <taxon>Tetramitia</taxon>
        <taxon>Eutetramitia</taxon>
        <taxon>Vahlkampfiidae</taxon>
        <taxon>Naegleria</taxon>
    </lineage>
</organism>
<accession>D2V2D5</accession>
<protein>
    <submittedName>
        <fullName evidence="2">Predicted protein</fullName>
    </submittedName>
</protein>
<feature type="compositionally biased region" description="Basic and acidic residues" evidence="1">
    <location>
        <begin position="418"/>
        <end position="437"/>
    </location>
</feature>
<dbReference type="GeneID" id="8849903"/>
<gene>
    <name evidence="2" type="ORF">NAEGRDRAFT_62965</name>
</gene>
<dbReference type="OrthoDB" id="10334517at2759"/>
<feature type="region of interest" description="Disordered" evidence="1">
    <location>
        <begin position="260"/>
        <end position="281"/>
    </location>
</feature>
<reference evidence="2 3" key="1">
    <citation type="journal article" date="2010" name="Cell">
        <title>The genome of Naegleria gruberi illuminates early eukaryotic versatility.</title>
        <authorList>
            <person name="Fritz-Laylin L.K."/>
            <person name="Prochnik S.E."/>
            <person name="Ginger M.L."/>
            <person name="Dacks J.B."/>
            <person name="Carpenter M.L."/>
            <person name="Field M.C."/>
            <person name="Kuo A."/>
            <person name="Paredez A."/>
            <person name="Chapman J."/>
            <person name="Pham J."/>
            <person name="Shu S."/>
            <person name="Neupane R."/>
            <person name="Cipriano M."/>
            <person name="Mancuso J."/>
            <person name="Tu H."/>
            <person name="Salamov A."/>
            <person name="Lindquist E."/>
            <person name="Shapiro H."/>
            <person name="Lucas S."/>
            <person name="Grigoriev I.V."/>
            <person name="Cande W.Z."/>
            <person name="Fulton C."/>
            <person name="Rokhsar D.S."/>
            <person name="Dawson S.C."/>
        </authorList>
    </citation>
    <scope>NUCLEOTIDE SEQUENCE [LARGE SCALE GENOMIC DNA]</scope>
    <source>
        <strain evidence="2 3">NEG-M</strain>
    </source>
</reference>
<sequence>MSENDNWLDDLSNSIVNNNKKSSEGNNEYLFNRILQSSIKQELSEENDESTSIGNQIPNQILIKTCPYLFSLTSSQGDSPSVHPKFKKLYQKLTRYISRKLEKKSGMEEIENHIRKMMDNLMWNNGEVVDFFHDQDEWLQSNTQYSSWKNTQMTSSKSSSGRIENQNMDLIWEQLKTEVFEILLNVMGETSITLYEFKHALRTALYQLQLKEREYRRIPKELLEIAIDKFLPNAQNGRSLVQFIVSELKRLKSETENISSELSNIHSRHGNQSSAVQQSGESTSKRALKIISMTIMQLLQRRLIPIPGIQMLDDESVNNIIDKTEKPIKQRDSKRVHYKGIVDFSKKVYLNYLQNKNRNNERKKDFSISMDDTQLQSNNNNSLSYWNNNTFSSRINSMGRSSNMSREIDNWMNQYRDIRSKKDHTEKGRTDQAKGERVTVPTQTS</sequence>
<keyword evidence="3" id="KW-1185">Reference proteome</keyword>
<dbReference type="KEGG" id="ngr:NAEGRDRAFT_62965"/>